<organism evidence="10 11">
    <name type="scientific">Urochloa decumbens</name>
    <dbReference type="NCBI Taxonomy" id="240449"/>
    <lineage>
        <taxon>Eukaryota</taxon>
        <taxon>Viridiplantae</taxon>
        <taxon>Streptophyta</taxon>
        <taxon>Embryophyta</taxon>
        <taxon>Tracheophyta</taxon>
        <taxon>Spermatophyta</taxon>
        <taxon>Magnoliopsida</taxon>
        <taxon>Liliopsida</taxon>
        <taxon>Poales</taxon>
        <taxon>Poaceae</taxon>
        <taxon>PACMAD clade</taxon>
        <taxon>Panicoideae</taxon>
        <taxon>Panicodae</taxon>
        <taxon>Paniceae</taxon>
        <taxon>Melinidinae</taxon>
        <taxon>Urochloa</taxon>
    </lineage>
</organism>
<keyword evidence="6 8" id="KW-0503">Monooxygenase</keyword>
<dbReference type="CDD" id="cd11072">
    <property type="entry name" value="CYP71-like"/>
    <property type="match status" value="1"/>
</dbReference>
<sequence length="525" mass="59527">MAPGDLFLALRHVPFWSVLLIAPLILYLLAHGKRKTQEKTIFLPPSPLKLPFIGHLHLMVKEPQRTLQRLARRMGPVIHLQLGGVPAVVVSSPEAAKEVLKTVDVHCCNRPSSPGAKMLTYDYRDIAFSPYSERWRERRKLFISELVGSKRAQSFSHALEEQVDQLIQSLSNLPSMEPINLNDRIFALIDGFIGTVAFGRMNGTKLLKYKKFQQVFSDALLVLSAFSAQDFFPTSPISRWVDKLVGLERRYQTIFGELDAYFETVLSQHMDPGRVQSQKDNLVDVLISLWKGQGNKGLAVTKDDLKAIIMDAFIGGTSTSSVTLLWAMSELIKNPRVMKKVQSEIRSSVHGKPRVQVSDTPQLKYLRMVIKETLRLHPPAPFLVPRETMQHVNLLGYDVPPKTRIFVNVWAIGRDPTCWKNPEEFCPERFEDVDIDFKGLNFELLPFGAGRRICPAIPMGVMNVEFTLASLLHSFDWKLPEGMIREDVSMEGTGRQIVSRRTPLYLVPSPYYSSSKLWNFNAAQL</sequence>
<evidence type="ECO:0000256" key="9">
    <source>
        <dbReference type="SAM" id="Phobius"/>
    </source>
</evidence>
<name>A0ABC9EZL9_9POAL</name>
<evidence type="ECO:0000256" key="2">
    <source>
        <dbReference type="ARBA" id="ARBA00022617"/>
    </source>
</evidence>
<protein>
    <recommendedName>
        <fullName evidence="12">Cytochrome P450</fullName>
    </recommendedName>
</protein>
<dbReference type="EMBL" id="OZ075115">
    <property type="protein sequence ID" value="CAL5065966.1"/>
    <property type="molecule type" value="Genomic_DNA"/>
</dbReference>
<dbReference type="InterPro" id="IPR036396">
    <property type="entry name" value="Cyt_P450_sf"/>
</dbReference>
<keyword evidence="11" id="KW-1185">Reference proteome</keyword>
<proteinExistence type="inferred from homology"/>
<dbReference type="Proteomes" id="UP001497457">
    <property type="component" value="Chromosome 5rd"/>
</dbReference>
<evidence type="ECO:0000256" key="8">
    <source>
        <dbReference type="RuleBase" id="RU000461"/>
    </source>
</evidence>
<evidence type="ECO:0000256" key="4">
    <source>
        <dbReference type="ARBA" id="ARBA00023002"/>
    </source>
</evidence>
<dbReference type="Gene3D" id="1.10.630.10">
    <property type="entry name" value="Cytochrome P450"/>
    <property type="match status" value="1"/>
</dbReference>
<keyword evidence="5 7" id="KW-0408">Iron</keyword>
<evidence type="ECO:0000256" key="3">
    <source>
        <dbReference type="ARBA" id="ARBA00022723"/>
    </source>
</evidence>
<keyword evidence="3 7" id="KW-0479">Metal-binding</keyword>
<evidence type="ECO:0000313" key="10">
    <source>
        <dbReference type="EMBL" id="CAL5065966.1"/>
    </source>
</evidence>
<feature type="binding site" description="axial binding residue" evidence="7">
    <location>
        <position position="454"/>
    </location>
    <ligand>
        <name>heme</name>
        <dbReference type="ChEBI" id="CHEBI:30413"/>
    </ligand>
    <ligandPart>
        <name>Fe</name>
        <dbReference type="ChEBI" id="CHEBI:18248"/>
    </ligandPart>
</feature>
<feature type="transmembrane region" description="Helical" evidence="9">
    <location>
        <begin position="12"/>
        <end position="30"/>
    </location>
</feature>
<comment type="similarity">
    <text evidence="1 8">Belongs to the cytochrome P450 family.</text>
</comment>
<evidence type="ECO:0008006" key="12">
    <source>
        <dbReference type="Google" id="ProtNLM"/>
    </source>
</evidence>
<reference evidence="10 11" key="2">
    <citation type="submission" date="2024-10" db="EMBL/GenBank/DDBJ databases">
        <authorList>
            <person name="Ryan C."/>
        </authorList>
    </citation>
    <scope>NUCLEOTIDE SEQUENCE [LARGE SCALE GENOMIC DNA]</scope>
</reference>
<dbReference type="GO" id="GO:0004497">
    <property type="term" value="F:monooxygenase activity"/>
    <property type="evidence" value="ECO:0007669"/>
    <property type="project" value="UniProtKB-KW"/>
</dbReference>
<keyword evidence="2 7" id="KW-0349">Heme</keyword>
<dbReference type="PROSITE" id="PS00086">
    <property type="entry name" value="CYTOCHROME_P450"/>
    <property type="match status" value="1"/>
</dbReference>
<dbReference type="AlphaFoldDB" id="A0ABC9EZL9"/>
<comment type="cofactor">
    <cofactor evidence="7">
        <name>heme</name>
        <dbReference type="ChEBI" id="CHEBI:30413"/>
    </cofactor>
</comment>
<dbReference type="PRINTS" id="PR00385">
    <property type="entry name" value="P450"/>
</dbReference>
<dbReference type="PANTHER" id="PTHR47955:SF11">
    <property type="entry name" value="4-HYDROXYPHENYLACETALDEHYDE OXIME MONOOXYGENASE"/>
    <property type="match status" value="1"/>
</dbReference>
<keyword evidence="4 8" id="KW-0560">Oxidoreductase</keyword>
<dbReference type="Pfam" id="PF00067">
    <property type="entry name" value="p450"/>
    <property type="match status" value="1"/>
</dbReference>
<dbReference type="GO" id="GO:0046872">
    <property type="term" value="F:metal ion binding"/>
    <property type="evidence" value="ECO:0007669"/>
    <property type="project" value="UniProtKB-KW"/>
</dbReference>
<dbReference type="InterPro" id="IPR017972">
    <property type="entry name" value="Cyt_P450_CS"/>
</dbReference>
<keyword evidence="9" id="KW-0472">Membrane</keyword>
<evidence type="ECO:0000256" key="6">
    <source>
        <dbReference type="ARBA" id="ARBA00023033"/>
    </source>
</evidence>
<dbReference type="PRINTS" id="PR00463">
    <property type="entry name" value="EP450I"/>
</dbReference>
<dbReference type="PANTHER" id="PTHR47955">
    <property type="entry name" value="CYTOCHROME P450 FAMILY 71 PROTEIN"/>
    <property type="match status" value="1"/>
</dbReference>
<evidence type="ECO:0000256" key="1">
    <source>
        <dbReference type="ARBA" id="ARBA00010617"/>
    </source>
</evidence>
<keyword evidence="9" id="KW-1133">Transmembrane helix</keyword>
<evidence type="ECO:0000256" key="7">
    <source>
        <dbReference type="PIRSR" id="PIRSR602401-1"/>
    </source>
</evidence>
<dbReference type="InterPro" id="IPR002401">
    <property type="entry name" value="Cyt_P450_E_grp-I"/>
</dbReference>
<dbReference type="InterPro" id="IPR001128">
    <property type="entry name" value="Cyt_P450"/>
</dbReference>
<gene>
    <name evidence="10" type="ORF">URODEC1_LOCUS100210</name>
</gene>
<dbReference type="FunFam" id="1.10.630.10:FF:000043">
    <property type="entry name" value="Cytochrome P450 99A2"/>
    <property type="match status" value="1"/>
</dbReference>
<accession>A0ABC9EZL9</accession>
<dbReference type="SUPFAM" id="SSF48264">
    <property type="entry name" value="Cytochrome P450"/>
    <property type="match status" value="1"/>
</dbReference>
<reference evidence="11" key="1">
    <citation type="submission" date="2024-06" db="EMBL/GenBank/DDBJ databases">
        <authorList>
            <person name="Ryan C."/>
        </authorList>
    </citation>
    <scope>NUCLEOTIDE SEQUENCE [LARGE SCALE GENOMIC DNA]</scope>
</reference>
<evidence type="ECO:0000313" key="11">
    <source>
        <dbReference type="Proteomes" id="UP001497457"/>
    </source>
</evidence>
<evidence type="ECO:0000256" key="5">
    <source>
        <dbReference type="ARBA" id="ARBA00023004"/>
    </source>
</evidence>
<keyword evidence="9" id="KW-0812">Transmembrane</keyword>